<evidence type="ECO:0000313" key="7">
    <source>
        <dbReference type="EMBL" id="MBB3860661.1"/>
    </source>
</evidence>
<dbReference type="Pfam" id="PF01943">
    <property type="entry name" value="Polysacc_synt"/>
    <property type="match status" value="1"/>
</dbReference>
<keyword evidence="8" id="KW-1185">Reference proteome</keyword>
<feature type="transmembrane region" description="Helical" evidence="6">
    <location>
        <begin position="277"/>
        <end position="296"/>
    </location>
</feature>
<feature type="transmembrane region" description="Helical" evidence="6">
    <location>
        <begin position="96"/>
        <end position="117"/>
    </location>
</feature>
<feature type="transmembrane region" description="Helical" evidence="6">
    <location>
        <begin position="217"/>
        <end position="234"/>
    </location>
</feature>
<feature type="transmembrane region" description="Helical" evidence="6">
    <location>
        <begin position="308"/>
        <end position="328"/>
    </location>
</feature>
<name>A0A7W5ZVE0_9SPHN</name>
<dbReference type="Proteomes" id="UP000562395">
    <property type="component" value="Unassembled WGS sequence"/>
</dbReference>
<feature type="transmembrane region" description="Helical" evidence="6">
    <location>
        <begin position="153"/>
        <end position="173"/>
    </location>
</feature>
<evidence type="ECO:0000256" key="6">
    <source>
        <dbReference type="SAM" id="Phobius"/>
    </source>
</evidence>
<dbReference type="CDD" id="cd13128">
    <property type="entry name" value="MATE_Wzx_like"/>
    <property type="match status" value="1"/>
</dbReference>
<feature type="transmembrane region" description="Helical" evidence="6">
    <location>
        <begin position="241"/>
        <end position="257"/>
    </location>
</feature>
<feature type="transmembrane region" description="Helical" evidence="6">
    <location>
        <begin position="51"/>
        <end position="76"/>
    </location>
</feature>
<dbReference type="PANTHER" id="PTHR30250">
    <property type="entry name" value="PST FAMILY PREDICTED COLANIC ACID TRANSPORTER"/>
    <property type="match status" value="1"/>
</dbReference>
<comment type="subcellular location">
    <subcellularLocation>
        <location evidence="1">Cell membrane</location>
        <topology evidence="1">Multi-pass membrane protein</topology>
    </subcellularLocation>
</comment>
<keyword evidence="5 6" id="KW-0472">Membrane</keyword>
<evidence type="ECO:0000256" key="5">
    <source>
        <dbReference type="ARBA" id="ARBA00023136"/>
    </source>
</evidence>
<feature type="transmembrane region" description="Helical" evidence="6">
    <location>
        <begin position="348"/>
        <end position="369"/>
    </location>
</feature>
<dbReference type="InterPro" id="IPR002797">
    <property type="entry name" value="Polysacc_synth"/>
</dbReference>
<feature type="transmembrane region" description="Helical" evidence="6">
    <location>
        <begin position="414"/>
        <end position="435"/>
    </location>
</feature>
<organism evidence="7 8">
    <name type="scientific">Novosphingobium hassiacum</name>
    <dbReference type="NCBI Taxonomy" id="173676"/>
    <lineage>
        <taxon>Bacteria</taxon>
        <taxon>Pseudomonadati</taxon>
        <taxon>Pseudomonadota</taxon>
        <taxon>Alphaproteobacteria</taxon>
        <taxon>Sphingomonadales</taxon>
        <taxon>Sphingomonadaceae</taxon>
        <taxon>Novosphingobium</taxon>
    </lineage>
</organism>
<comment type="caution">
    <text evidence="7">The sequence shown here is derived from an EMBL/GenBank/DDBJ whole genome shotgun (WGS) entry which is preliminary data.</text>
</comment>
<gene>
    <name evidence="7" type="ORF">GGQ88_001930</name>
</gene>
<keyword evidence="4 6" id="KW-1133">Transmembrane helix</keyword>
<dbReference type="GO" id="GO:0005886">
    <property type="term" value="C:plasma membrane"/>
    <property type="evidence" value="ECO:0007669"/>
    <property type="project" value="UniProtKB-SubCell"/>
</dbReference>
<accession>A0A7W5ZVE0</accession>
<evidence type="ECO:0000256" key="4">
    <source>
        <dbReference type="ARBA" id="ARBA00022989"/>
    </source>
</evidence>
<feature type="transmembrane region" description="Helical" evidence="6">
    <location>
        <begin position="12"/>
        <end position="30"/>
    </location>
</feature>
<keyword evidence="2" id="KW-1003">Cell membrane</keyword>
<reference evidence="7 8" key="1">
    <citation type="submission" date="2020-08" db="EMBL/GenBank/DDBJ databases">
        <title>Genomic Encyclopedia of Type Strains, Phase IV (KMG-IV): sequencing the most valuable type-strain genomes for metagenomic binning, comparative biology and taxonomic classification.</title>
        <authorList>
            <person name="Goeker M."/>
        </authorList>
    </citation>
    <scope>NUCLEOTIDE SEQUENCE [LARGE SCALE GENOMIC DNA]</scope>
    <source>
        <strain evidence="7 8">DSM 14552</strain>
    </source>
</reference>
<sequence length="471" mass="51106">MSTIGVERYGALVIAWTLLGYFGQADFGIGRAVAQRIASSRNSPPDQIASVVWSGIVSMLILGGLGALFALVASGYYFGEVMKVEPGLRQELMRSLWALALCSPVVTLTGVLSGALIGMERFKYTSWSFLVSNLGLQILPLVAAATISKDLQWLVAASLIGRALGLVMMGTMVWRQFLAGQAVRPSWAEMRRLANFGAWIMVSALIGPLMIYSDRFIIGAIYGAFAVAVYTIPYQVAYRTLVLPQSVVGVLFPRFAALDDDEALVRCRQFTVFVGQLFAPFIIGLICLAEPLLTLWLGSHLDPRSVEIAKIILLGVWFMALANVPLALLQARGNPQFTAMLSISELPFYLGILFILGNAFGLAGIAWAFTLRSAADAVILAWRARAVDRWLLGHVAPTAALVLLSVLASDLAPGWFAAMALAAILVAACLAHLLHTISRMPHDVRLQFERLPLVRSVLGRMSERRAVDRSA</sequence>
<evidence type="ECO:0000313" key="8">
    <source>
        <dbReference type="Proteomes" id="UP000562395"/>
    </source>
</evidence>
<feature type="transmembrane region" description="Helical" evidence="6">
    <location>
        <begin position="129"/>
        <end position="147"/>
    </location>
</feature>
<dbReference type="AlphaFoldDB" id="A0A7W5ZVE0"/>
<proteinExistence type="predicted"/>
<dbReference type="EMBL" id="JACICY010000004">
    <property type="protein sequence ID" value="MBB3860661.1"/>
    <property type="molecule type" value="Genomic_DNA"/>
</dbReference>
<feature type="transmembrane region" description="Helical" evidence="6">
    <location>
        <begin position="390"/>
        <end position="408"/>
    </location>
</feature>
<evidence type="ECO:0000256" key="3">
    <source>
        <dbReference type="ARBA" id="ARBA00022692"/>
    </source>
</evidence>
<evidence type="ECO:0000256" key="1">
    <source>
        <dbReference type="ARBA" id="ARBA00004651"/>
    </source>
</evidence>
<feature type="transmembrane region" description="Helical" evidence="6">
    <location>
        <begin position="193"/>
        <end position="211"/>
    </location>
</feature>
<evidence type="ECO:0000256" key="2">
    <source>
        <dbReference type="ARBA" id="ARBA00022475"/>
    </source>
</evidence>
<dbReference type="InterPro" id="IPR050833">
    <property type="entry name" value="Poly_Biosynth_Transport"/>
</dbReference>
<dbReference type="PANTHER" id="PTHR30250:SF26">
    <property type="entry name" value="PSMA PROTEIN"/>
    <property type="match status" value="1"/>
</dbReference>
<keyword evidence="3 6" id="KW-0812">Transmembrane</keyword>
<protein>
    <submittedName>
        <fullName evidence="7">O-antigen/teichoic acid export membrane protein</fullName>
    </submittedName>
</protein>